<evidence type="ECO:0000256" key="1">
    <source>
        <dbReference type="ARBA" id="ARBA00004167"/>
    </source>
</evidence>
<dbReference type="STRING" id="1890364.A0A2P6N0Q4"/>
<feature type="compositionally biased region" description="Polar residues" evidence="5">
    <location>
        <begin position="131"/>
        <end position="143"/>
    </location>
</feature>
<dbReference type="AlphaFoldDB" id="A0A2P6N0Q4"/>
<dbReference type="OrthoDB" id="2285710at2759"/>
<reference evidence="7 8" key="1">
    <citation type="journal article" date="2018" name="Genome Biol. Evol.">
        <title>Multiple Roots of Fruiting Body Formation in Amoebozoa.</title>
        <authorList>
            <person name="Hillmann F."/>
            <person name="Forbes G."/>
            <person name="Novohradska S."/>
            <person name="Ferling I."/>
            <person name="Riege K."/>
            <person name="Groth M."/>
            <person name="Westermann M."/>
            <person name="Marz M."/>
            <person name="Spaller T."/>
            <person name="Winckler T."/>
            <person name="Schaap P."/>
            <person name="Glockner G."/>
        </authorList>
    </citation>
    <scope>NUCLEOTIDE SEQUENCE [LARGE SCALE GENOMIC DNA]</scope>
    <source>
        <strain evidence="7 8">Jena</strain>
    </source>
</reference>
<proteinExistence type="predicted"/>
<evidence type="ECO:0000256" key="3">
    <source>
        <dbReference type="ARBA" id="ARBA00022989"/>
    </source>
</evidence>
<dbReference type="Pfam" id="PF09756">
    <property type="entry name" value="DDRGK"/>
    <property type="match status" value="1"/>
</dbReference>
<comment type="subcellular location">
    <subcellularLocation>
        <location evidence="1">Membrane</location>
        <topology evidence="1">Single-pass membrane protein</topology>
    </subcellularLocation>
</comment>
<evidence type="ECO:0000256" key="4">
    <source>
        <dbReference type="ARBA" id="ARBA00023136"/>
    </source>
</evidence>
<feature type="compositionally biased region" description="Basic residues" evidence="5">
    <location>
        <begin position="103"/>
        <end position="113"/>
    </location>
</feature>
<dbReference type="Gene3D" id="1.10.10.10">
    <property type="entry name" value="Winged helix-like DNA-binding domain superfamily/Winged helix DNA-binding domain"/>
    <property type="match status" value="1"/>
</dbReference>
<dbReference type="SUPFAM" id="SSF46785">
    <property type="entry name" value="Winged helix' DNA-binding domain"/>
    <property type="match status" value="1"/>
</dbReference>
<dbReference type="InParanoid" id="A0A2P6N0Q4"/>
<dbReference type="InterPro" id="IPR036388">
    <property type="entry name" value="WH-like_DNA-bd_sf"/>
</dbReference>
<dbReference type="GO" id="GO:0044389">
    <property type="term" value="F:ubiquitin-like protein ligase binding"/>
    <property type="evidence" value="ECO:0007669"/>
    <property type="project" value="TreeGrafter"/>
</dbReference>
<dbReference type="FunCoup" id="A0A2P6N0Q4">
    <property type="interactions" value="18"/>
</dbReference>
<protein>
    <recommendedName>
        <fullName evidence="9">DDRGK domain-containing protein 1</fullName>
    </recommendedName>
</protein>
<dbReference type="PANTHER" id="PTHR48176">
    <property type="entry name" value="DDRGK DOMAIN-CONTAINING PROTEIN 1"/>
    <property type="match status" value="1"/>
</dbReference>
<dbReference type="InterPro" id="IPR019153">
    <property type="entry name" value="DDRGK_dom-contain"/>
</dbReference>
<feature type="transmembrane region" description="Helical" evidence="6">
    <location>
        <begin position="45"/>
        <end position="63"/>
    </location>
</feature>
<keyword evidence="8" id="KW-1185">Reference proteome</keyword>
<sequence length="397" mass="45759">MKPNVKVVSSLTTETRMSLPESNPKFFTSCYCQLMLLLERRIMDVSVILALVFAAAIGAYLLYVRSKTPKPVQEQPRVQVVERRAAQQQQQEEQNIEEEGNRANRRGLGRLRNRQQQNDVPREPDYVRPDGNTSSLRSHSLTNADEPAEEEEDTSGLGKKRAAKLAMKEEKRQQREAMEYEREQRRKDEEKAFEARKAKEAEEAEEERKKEEEIERQKKLREQQEEEEYQQMRKEMEVLGEGTQVSDQAEREARMGEFVEYIWKNKVVLLSDLASEFNMKVAEVIEQINKLETEGKLNGVTDDRGKYIAITKEEMDKVAVYIKRRGRTLTCLLYASAVCASTILRCVRVSCFPGPAVWSSPHTTTDRGEEEPWSAPQRTIESRAVFAHHVGFLRGGP</sequence>
<accession>A0A2P6N0Q4</accession>
<evidence type="ECO:0000313" key="8">
    <source>
        <dbReference type="Proteomes" id="UP000241769"/>
    </source>
</evidence>
<dbReference type="SMART" id="SM01128">
    <property type="entry name" value="DDRGK"/>
    <property type="match status" value="1"/>
</dbReference>
<name>A0A2P6N0Q4_9EUKA</name>
<evidence type="ECO:0000256" key="6">
    <source>
        <dbReference type="SAM" id="Phobius"/>
    </source>
</evidence>
<dbReference type="Proteomes" id="UP000241769">
    <property type="component" value="Unassembled WGS sequence"/>
</dbReference>
<organism evidence="7 8">
    <name type="scientific">Planoprotostelium fungivorum</name>
    <dbReference type="NCBI Taxonomy" id="1890364"/>
    <lineage>
        <taxon>Eukaryota</taxon>
        <taxon>Amoebozoa</taxon>
        <taxon>Evosea</taxon>
        <taxon>Variosea</taxon>
        <taxon>Cavosteliida</taxon>
        <taxon>Cavosteliaceae</taxon>
        <taxon>Planoprotostelium</taxon>
    </lineage>
</organism>
<comment type="caution">
    <text evidence="7">The sequence shown here is derived from an EMBL/GenBank/DDBJ whole genome shotgun (WGS) entry which is preliminary data.</text>
</comment>
<dbReference type="EMBL" id="MDYQ01000258">
    <property type="protein sequence ID" value="PRP77539.1"/>
    <property type="molecule type" value="Genomic_DNA"/>
</dbReference>
<keyword evidence="4 6" id="KW-0472">Membrane</keyword>
<evidence type="ECO:0000313" key="7">
    <source>
        <dbReference type="EMBL" id="PRP77539.1"/>
    </source>
</evidence>
<evidence type="ECO:0008006" key="9">
    <source>
        <dbReference type="Google" id="ProtNLM"/>
    </source>
</evidence>
<feature type="compositionally biased region" description="Basic and acidic residues" evidence="5">
    <location>
        <begin position="166"/>
        <end position="223"/>
    </location>
</feature>
<evidence type="ECO:0000256" key="5">
    <source>
        <dbReference type="SAM" id="MobiDB-lite"/>
    </source>
</evidence>
<keyword evidence="3 6" id="KW-1133">Transmembrane helix</keyword>
<evidence type="ECO:0000256" key="2">
    <source>
        <dbReference type="ARBA" id="ARBA00022692"/>
    </source>
</evidence>
<dbReference type="InterPro" id="IPR036390">
    <property type="entry name" value="WH_DNA-bd_sf"/>
</dbReference>
<gene>
    <name evidence="7" type="ORF">PROFUN_14223</name>
</gene>
<dbReference type="GO" id="GO:0016020">
    <property type="term" value="C:membrane"/>
    <property type="evidence" value="ECO:0007669"/>
    <property type="project" value="UniProtKB-SubCell"/>
</dbReference>
<dbReference type="PANTHER" id="PTHR48176:SF1">
    <property type="entry name" value="DDRGK DOMAIN-CONTAINING PROTEIN 1"/>
    <property type="match status" value="1"/>
</dbReference>
<feature type="region of interest" description="Disordered" evidence="5">
    <location>
        <begin position="84"/>
        <end position="230"/>
    </location>
</feature>
<dbReference type="InterPro" id="IPR050899">
    <property type="entry name" value="DDRGK_domain-containing"/>
</dbReference>
<keyword evidence="2 6" id="KW-0812">Transmembrane</keyword>